<name>A0AAD5ST48_9FUNG</name>
<evidence type="ECO:0000259" key="4">
    <source>
        <dbReference type="Pfam" id="PF26026"/>
    </source>
</evidence>
<keyword evidence="6" id="KW-1185">Reference proteome</keyword>
<evidence type="ECO:0000313" key="5">
    <source>
        <dbReference type="EMBL" id="KAJ3093624.1"/>
    </source>
</evidence>
<sequence length="178" mass="19849">MEYDGRSWSDGVAQAIMEVKRKDDHELVKAVLVAALFPNVIKIEDTGKKGGFKCIASGDEAVRIHPSSVNAKTKKFPSRFLVFHEKVKTTQVFIRDCSSVSPFALAFFGGKLTWDRRQRILNLADGWIQFAVNNNAAVTIEAARTAFDELLQMKIENPELDVSNADLVKQIVSLVVRP</sequence>
<accession>A0AAD5ST48</accession>
<dbReference type="AlphaFoldDB" id="A0AAD5ST48"/>
<evidence type="ECO:0000313" key="6">
    <source>
        <dbReference type="Proteomes" id="UP001211907"/>
    </source>
</evidence>
<dbReference type="Pfam" id="PF26026">
    <property type="entry name" value="RNA_hel_CTD"/>
    <property type="match status" value="1"/>
</dbReference>
<dbReference type="GO" id="GO:0004386">
    <property type="term" value="F:helicase activity"/>
    <property type="evidence" value="ECO:0007669"/>
    <property type="project" value="UniProtKB-KW"/>
</dbReference>
<organism evidence="5 6">
    <name type="scientific">Physocladia obscura</name>
    <dbReference type="NCBI Taxonomy" id="109957"/>
    <lineage>
        <taxon>Eukaryota</taxon>
        <taxon>Fungi</taxon>
        <taxon>Fungi incertae sedis</taxon>
        <taxon>Chytridiomycota</taxon>
        <taxon>Chytridiomycota incertae sedis</taxon>
        <taxon>Chytridiomycetes</taxon>
        <taxon>Chytridiales</taxon>
        <taxon>Chytriomycetaceae</taxon>
        <taxon>Physocladia</taxon>
    </lineage>
</organism>
<protein>
    <submittedName>
        <fullName evidence="5">ATPdependent RNA helicase</fullName>
    </submittedName>
</protein>
<dbReference type="InterPro" id="IPR011709">
    <property type="entry name" value="DEAD-box_helicase_OB_fold"/>
</dbReference>
<gene>
    <name evidence="5" type="primary">DHX57_1</name>
    <name evidence="5" type="ORF">HK100_006516</name>
</gene>
<evidence type="ECO:0000256" key="1">
    <source>
        <dbReference type="ARBA" id="ARBA00022801"/>
    </source>
</evidence>
<keyword evidence="2 5" id="KW-0547">Nucleotide-binding</keyword>
<comment type="caution">
    <text evidence="5">The sequence shown here is derived from an EMBL/GenBank/DDBJ whole genome shotgun (WGS) entry which is preliminary data.</text>
</comment>
<dbReference type="InterPro" id="IPR059023">
    <property type="entry name" value="RNA_hel_CTD"/>
</dbReference>
<feature type="domain" description="RNA helicase C-terminal" evidence="4">
    <location>
        <begin position="122"/>
        <end position="175"/>
    </location>
</feature>
<feature type="domain" description="DEAD-box helicase OB fold" evidence="3">
    <location>
        <begin position="28"/>
        <end position="111"/>
    </location>
</feature>
<proteinExistence type="predicted"/>
<keyword evidence="2 5" id="KW-0067">ATP-binding</keyword>
<keyword evidence="2 5" id="KW-0347">Helicase</keyword>
<keyword evidence="1" id="KW-0378">Hydrolase</keyword>
<reference evidence="5" key="1">
    <citation type="submission" date="2020-05" db="EMBL/GenBank/DDBJ databases">
        <title>Phylogenomic resolution of chytrid fungi.</title>
        <authorList>
            <person name="Stajich J.E."/>
            <person name="Amses K."/>
            <person name="Simmons R."/>
            <person name="Seto K."/>
            <person name="Myers J."/>
            <person name="Bonds A."/>
            <person name="Quandt C.A."/>
            <person name="Barry K."/>
            <person name="Liu P."/>
            <person name="Grigoriev I."/>
            <person name="Longcore J.E."/>
            <person name="James T.Y."/>
        </authorList>
    </citation>
    <scope>NUCLEOTIDE SEQUENCE</scope>
    <source>
        <strain evidence="5">JEL0513</strain>
    </source>
</reference>
<evidence type="ECO:0000256" key="2">
    <source>
        <dbReference type="ARBA" id="ARBA00022806"/>
    </source>
</evidence>
<dbReference type="Pfam" id="PF07717">
    <property type="entry name" value="OB_NTP_bind"/>
    <property type="match status" value="1"/>
</dbReference>
<dbReference type="EMBL" id="JADGJH010003018">
    <property type="protein sequence ID" value="KAJ3093624.1"/>
    <property type="molecule type" value="Genomic_DNA"/>
</dbReference>
<dbReference type="Proteomes" id="UP001211907">
    <property type="component" value="Unassembled WGS sequence"/>
</dbReference>
<evidence type="ECO:0000259" key="3">
    <source>
        <dbReference type="Pfam" id="PF07717"/>
    </source>
</evidence>